<dbReference type="EMBL" id="GBXM01030153">
    <property type="protein sequence ID" value="JAH78424.1"/>
    <property type="molecule type" value="Transcribed_RNA"/>
</dbReference>
<evidence type="ECO:0000313" key="1">
    <source>
        <dbReference type="EMBL" id="JAH78424.1"/>
    </source>
</evidence>
<sequence>MLKVISSQSLLFLKFNRSEK</sequence>
<accession>A0A0E9VJW5</accession>
<dbReference type="AlphaFoldDB" id="A0A0E9VJW5"/>
<name>A0A0E9VJW5_ANGAN</name>
<organism evidence="1">
    <name type="scientific">Anguilla anguilla</name>
    <name type="common">European freshwater eel</name>
    <name type="synonym">Muraena anguilla</name>
    <dbReference type="NCBI Taxonomy" id="7936"/>
    <lineage>
        <taxon>Eukaryota</taxon>
        <taxon>Metazoa</taxon>
        <taxon>Chordata</taxon>
        <taxon>Craniata</taxon>
        <taxon>Vertebrata</taxon>
        <taxon>Euteleostomi</taxon>
        <taxon>Actinopterygii</taxon>
        <taxon>Neopterygii</taxon>
        <taxon>Teleostei</taxon>
        <taxon>Anguilliformes</taxon>
        <taxon>Anguillidae</taxon>
        <taxon>Anguilla</taxon>
    </lineage>
</organism>
<protein>
    <submittedName>
        <fullName evidence="1">Uncharacterized protein</fullName>
    </submittedName>
</protein>
<proteinExistence type="predicted"/>
<reference evidence="1" key="1">
    <citation type="submission" date="2014-11" db="EMBL/GenBank/DDBJ databases">
        <authorList>
            <person name="Amaro Gonzalez C."/>
        </authorList>
    </citation>
    <scope>NUCLEOTIDE SEQUENCE</scope>
</reference>
<reference evidence="1" key="2">
    <citation type="journal article" date="2015" name="Fish Shellfish Immunol.">
        <title>Early steps in the European eel (Anguilla anguilla)-Vibrio vulnificus interaction in the gills: Role of the RtxA13 toxin.</title>
        <authorList>
            <person name="Callol A."/>
            <person name="Pajuelo D."/>
            <person name="Ebbesson L."/>
            <person name="Teles M."/>
            <person name="MacKenzie S."/>
            <person name="Amaro C."/>
        </authorList>
    </citation>
    <scope>NUCLEOTIDE SEQUENCE</scope>
</reference>